<dbReference type="Proteomes" id="UP000190188">
    <property type="component" value="Unassembled WGS sequence"/>
</dbReference>
<dbReference type="RefSeq" id="WP_078499652.1">
    <property type="nucleotide sequence ID" value="NZ_MSZX01000006.1"/>
</dbReference>
<dbReference type="InterPro" id="IPR010861">
    <property type="entry name" value="DUF1492"/>
</dbReference>
<dbReference type="EMBL" id="MSZX01000006">
    <property type="protein sequence ID" value="OPA76637.1"/>
    <property type="molecule type" value="Genomic_DNA"/>
</dbReference>
<protein>
    <submittedName>
        <fullName evidence="1">RNA polymerase subunit sigma-24</fullName>
    </submittedName>
</protein>
<evidence type="ECO:0000313" key="2">
    <source>
        <dbReference type="Proteomes" id="UP000190188"/>
    </source>
</evidence>
<organism evidence="1 2">
    <name type="scientific">Paenibacillus selenitireducens</name>
    <dbReference type="NCBI Taxonomy" id="1324314"/>
    <lineage>
        <taxon>Bacteria</taxon>
        <taxon>Bacillati</taxon>
        <taxon>Bacillota</taxon>
        <taxon>Bacilli</taxon>
        <taxon>Bacillales</taxon>
        <taxon>Paenibacillaceae</taxon>
        <taxon>Paenibacillus</taxon>
    </lineage>
</organism>
<sequence>MDEHHVIEQLSQYRQKLARIRVLSTYDIGSGITVSRLNGDDQLQELHRKLRCVPSYMYLSKREQKLETTAHAYLQRYPSGVKSQLAEIPTQGTDGEDSKLLREIKQKIEKVIAARGWEMNDLDAVLERLAEFQDLQAEVKRIDTVIEALETYKPDYVRLLRFVYLEDKSVQEALDGLGVSKTTFYDLKRKAQAEYVLLAQ</sequence>
<reference evidence="1 2" key="1">
    <citation type="submission" date="2017-01" db="EMBL/GenBank/DDBJ databases">
        <title>Genome analysis of Paenibacillus selenitrireducens ES3-24.</title>
        <authorList>
            <person name="Xu D."/>
            <person name="Yao R."/>
            <person name="Zheng S."/>
        </authorList>
    </citation>
    <scope>NUCLEOTIDE SEQUENCE [LARGE SCALE GENOMIC DNA]</scope>
    <source>
        <strain evidence="1 2">ES3-24</strain>
    </source>
</reference>
<evidence type="ECO:0000313" key="1">
    <source>
        <dbReference type="EMBL" id="OPA76637.1"/>
    </source>
</evidence>
<name>A0A1T2X9Q6_9BACL</name>
<keyword evidence="2" id="KW-1185">Reference proteome</keyword>
<comment type="caution">
    <text evidence="1">The sequence shown here is derived from an EMBL/GenBank/DDBJ whole genome shotgun (WGS) entry which is preliminary data.</text>
</comment>
<gene>
    <name evidence="1" type="ORF">BVG16_15765</name>
</gene>
<dbReference type="OrthoDB" id="2655247at2"/>
<dbReference type="AlphaFoldDB" id="A0A1T2X9Q6"/>
<proteinExistence type="predicted"/>
<dbReference type="Pfam" id="PF07374">
    <property type="entry name" value="DUF1492"/>
    <property type="match status" value="1"/>
</dbReference>
<dbReference type="STRING" id="1324314.BVG16_15765"/>
<accession>A0A1T2X9Q6</accession>